<dbReference type="EMBL" id="JACEFO010002324">
    <property type="protein sequence ID" value="KAF8665848.1"/>
    <property type="molecule type" value="Genomic_DNA"/>
</dbReference>
<dbReference type="GO" id="GO:0009555">
    <property type="term" value="P:pollen development"/>
    <property type="evidence" value="ECO:0007669"/>
    <property type="project" value="TreeGrafter"/>
</dbReference>
<comment type="caution">
    <text evidence="2">The sequence shown here is derived from an EMBL/GenBank/DDBJ whole genome shotgun (WGS) entry which is preliminary data.</text>
</comment>
<dbReference type="InterPro" id="IPR044816">
    <property type="entry name" value="BURP"/>
</dbReference>
<dbReference type="Proteomes" id="UP000636709">
    <property type="component" value="Unassembled WGS sequence"/>
</dbReference>
<name>A0A835E7Z0_9POAL</name>
<organism evidence="2 3">
    <name type="scientific">Digitaria exilis</name>
    <dbReference type="NCBI Taxonomy" id="1010633"/>
    <lineage>
        <taxon>Eukaryota</taxon>
        <taxon>Viridiplantae</taxon>
        <taxon>Streptophyta</taxon>
        <taxon>Embryophyta</taxon>
        <taxon>Tracheophyta</taxon>
        <taxon>Spermatophyta</taxon>
        <taxon>Magnoliopsida</taxon>
        <taxon>Liliopsida</taxon>
        <taxon>Poales</taxon>
        <taxon>Poaceae</taxon>
        <taxon>PACMAD clade</taxon>
        <taxon>Panicoideae</taxon>
        <taxon>Panicodae</taxon>
        <taxon>Paniceae</taxon>
        <taxon>Anthephorinae</taxon>
        <taxon>Digitaria</taxon>
    </lineage>
</organism>
<reference evidence="2" key="1">
    <citation type="submission" date="2020-07" db="EMBL/GenBank/DDBJ databases">
        <title>Genome sequence and genetic diversity analysis of an under-domesticated orphan crop, white fonio (Digitaria exilis).</title>
        <authorList>
            <person name="Bennetzen J.L."/>
            <person name="Chen S."/>
            <person name="Ma X."/>
            <person name="Wang X."/>
            <person name="Yssel A.E.J."/>
            <person name="Chaluvadi S.R."/>
            <person name="Johnson M."/>
            <person name="Gangashetty P."/>
            <person name="Hamidou F."/>
            <person name="Sanogo M.D."/>
            <person name="Zwaenepoel A."/>
            <person name="Wallace J."/>
            <person name="Van De Peer Y."/>
            <person name="Van Deynze A."/>
        </authorList>
    </citation>
    <scope>NUCLEOTIDE SEQUENCE</scope>
    <source>
        <tissue evidence="2">Leaves</tissue>
    </source>
</reference>
<accession>A0A835E7Z0</accession>
<dbReference type="Pfam" id="PF03181">
    <property type="entry name" value="BURP"/>
    <property type="match status" value="1"/>
</dbReference>
<dbReference type="PANTHER" id="PTHR31236:SF10">
    <property type="entry name" value="BURP DOMAIN-CONTAINING PROTEIN 13"/>
    <property type="match status" value="1"/>
</dbReference>
<dbReference type="OrthoDB" id="598161at2759"/>
<protein>
    <recommendedName>
        <fullName evidence="1">BURP domain-containing protein</fullName>
    </recommendedName>
</protein>
<keyword evidence="3" id="KW-1185">Reference proteome</keyword>
<gene>
    <name evidence="2" type="ORF">HU200_053928</name>
</gene>
<feature type="domain" description="BURP" evidence="1">
    <location>
        <begin position="1"/>
        <end position="113"/>
    </location>
</feature>
<dbReference type="AlphaFoldDB" id="A0A835E7Z0"/>
<sequence length="121" mass="13049">MLPSSGDPWQPYTIRAVRPIVGGDASANFVACHDVVYPYTVYKCHDTGLARLYMVDMEGSRGSNATVAVICHIDTSQWDPKHLYPSSSSMTSPAAGPPVCHTMPFGHMVWAKNGDGYSSVA</sequence>
<evidence type="ECO:0000313" key="3">
    <source>
        <dbReference type="Proteomes" id="UP000636709"/>
    </source>
</evidence>
<dbReference type="PROSITE" id="PS51277">
    <property type="entry name" value="BURP"/>
    <property type="match status" value="1"/>
</dbReference>
<dbReference type="InterPro" id="IPR004873">
    <property type="entry name" value="BURP_dom"/>
</dbReference>
<proteinExistence type="predicted"/>
<evidence type="ECO:0000313" key="2">
    <source>
        <dbReference type="EMBL" id="KAF8665848.1"/>
    </source>
</evidence>
<evidence type="ECO:0000259" key="1">
    <source>
        <dbReference type="PROSITE" id="PS51277"/>
    </source>
</evidence>
<dbReference type="PANTHER" id="PTHR31236">
    <property type="entry name" value="BURP DOMAIN PROTEIN USPL1-LIKE"/>
    <property type="match status" value="1"/>
</dbReference>